<keyword evidence="2" id="KW-0548">Nucleotidyltransferase</keyword>
<proteinExistence type="predicted"/>
<dbReference type="Gene3D" id="3.40.50.620">
    <property type="entry name" value="HUPs"/>
    <property type="match status" value="1"/>
</dbReference>
<dbReference type="InterPro" id="IPR004821">
    <property type="entry name" value="Cyt_trans-like"/>
</dbReference>
<dbReference type="InterPro" id="IPR014729">
    <property type="entry name" value="Rossmann-like_a/b/a_fold"/>
</dbReference>
<feature type="domain" description="Cytidyltransferase-like" evidence="3">
    <location>
        <begin position="26"/>
        <end position="119"/>
    </location>
</feature>
<dbReference type="PANTHER" id="PTHR43793:SF1">
    <property type="entry name" value="FAD SYNTHASE"/>
    <property type="match status" value="1"/>
</dbReference>
<protein>
    <recommendedName>
        <fullName evidence="3">Cytidyltransferase-like domain-containing protein</fullName>
    </recommendedName>
</protein>
<evidence type="ECO:0000313" key="4">
    <source>
        <dbReference type="EMBL" id="CAA9588760.1"/>
    </source>
</evidence>
<evidence type="ECO:0000259" key="3">
    <source>
        <dbReference type="Pfam" id="PF01467"/>
    </source>
</evidence>
<dbReference type="AlphaFoldDB" id="A0A6J4VUK8"/>
<dbReference type="GO" id="GO:0016779">
    <property type="term" value="F:nucleotidyltransferase activity"/>
    <property type="evidence" value="ECO:0007669"/>
    <property type="project" value="UniProtKB-KW"/>
</dbReference>
<dbReference type="Pfam" id="PF01467">
    <property type="entry name" value="CTP_transf_like"/>
    <property type="match status" value="1"/>
</dbReference>
<gene>
    <name evidence="4" type="ORF">AVDCRST_MAG86-4427</name>
</gene>
<sequence length="170" mass="18769">MKYAQVVSFKELDSIRESLGRIVCTSGGFDPLHPGHASCIIESKQYGDTLVVIVNGDAFLTAKKGKPFMDLATRSAVVSCVREVNYVIPFEIEDDPTVCAALRRLKPHVFTKGGDRVDYSNIPEWTVCQELGIELVSGVGLDKAWSSSNFLKEWSNYSVESVLTSYLKGK</sequence>
<evidence type="ECO:0000256" key="1">
    <source>
        <dbReference type="ARBA" id="ARBA00022679"/>
    </source>
</evidence>
<keyword evidence="1" id="KW-0808">Transferase</keyword>
<organism evidence="4">
    <name type="scientific">uncultured Truepera sp</name>
    <dbReference type="NCBI Taxonomy" id="543023"/>
    <lineage>
        <taxon>Bacteria</taxon>
        <taxon>Thermotogati</taxon>
        <taxon>Deinococcota</taxon>
        <taxon>Deinococci</taxon>
        <taxon>Trueperales</taxon>
        <taxon>Trueperaceae</taxon>
        <taxon>Truepera</taxon>
        <taxon>environmental samples</taxon>
    </lineage>
</organism>
<name>A0A6J4VUK8_9DEIN</name>
<dbReference type="SUPFAM" id="SSF52374">
    <property type="entry name" value="Nucleotidylyl transferase"/>
    <property type="match status" value="1"/>
</dbReference>
<evidence type="ECO:0000256" key="2">
    <source>
        <dbReference type="ARBA" id="ARBA00022695"/>
    </source>
</evidence>
<dbReference type="InterPro" id="IPR050385">
    <property type="entry name" value="Archaeal_FAD_synthase"/>
</dbReference>
<dbReference type="PANTHER" id="PTHR43793">
    <property type="entry name" value="FAD SYNTHASE"/>
    <property type="match status" value="1"/>
</dbReference>
<dbReference type="NCBIfam" id="TIGR00125">
    <property type="entry name" value="cyt_tran_rel"/>
    <property type="match status" value="1"/>
</dbReference>
<dbReference type="EMBL" id="CADCWP010000366">
    <property type="protein sequence ID" value="CAA9588760.1"/>
    <property type="molecule type" value="Genomic_DNA"/>
</dbReference>
<reference evidence="4" key="1">
    <citation type="submission" date="2020-02" db="EMBL/GenBank/DDBJ databases">
        <authorList>
            <person name="Meier V. D."/>
        </authorList>
    </citation>
    <scope>NUCLEOTIDE SEQUENCE</scope>
    <source>
        <strain evidence="4">AVDCRST_MAG86</strain>
    </source>
</reference>
<accession>A0A6J4VUK8</accession>